<sequence length="152" mass="16496">MTEDIKPRTFNPRGVPLPPPTYNHVCITPLIPGSVDLITLAGLTGFMPSDGSSPKTIKGQAPIAYSKIKTCLRAAGATPRDIVQVRHYIVNKTGDSTVDELDIVERGWGNAWIEFMDRDAGGHRPPDTVIGVASLAVKGLLYDCEVWANVRK</sequence>
<comment type="caution">
    <text evidence="1">The sequence shown here is derived from an EMBL/GenBank/DDBJ whole genome shotgun (WGS) entry which is preliminary data.</text>
</comment>
<proteinExistence type="predicted"/>
<protein>
    <submittedName>
        <fullName evidence="1">Uncharacterized protein</fullName>
    </submittedName>
</protein>
<dbReference type="InParanoid" id="A0A1E1L1D5"/>
<dbReference type="AlphaFoldDB" id="A0A1E1L1D5"/>
<dbReference type="SUPFAM" id="SSF55298">
    <property type="entry name" value="YjgF-like"/>
    <property type="match status" value="1"/>
</dbReference>
<dbReference type="Proteomes" id="UP000178129">
    <property type="component" value="Unassembled WGS sequence"/>
</dbReference>
<dbReference type="Gene3D" id="3.30.1330.40">
    <property type="entry name" value="RutC-like"/>
    <property type="match status" value="1"/>
</dbReference>
<dbReference type="EMBL" id="FJUW01000031">
    <property type="protein sequence ID" value="CZT04292.1"/>
    <property type="molecule type" value="Genomic_DNA"/>
</dbReference>
<dbReference type="STRING" id="914237.A0A1E1L1D5"/>
<evidence type="ECO:0000313" key="2">
    <source>
        <dbReference type="Proteomes" id="UP000178129"/>
    </source>
</evidence>
<name>A0A1E1L1D5_9HELO</name>
<dbReference type="Pfam" id="PF01042">
    <property type="entry name" value="Ribonuc_L-PSP"/>
    <property type="match status" value="1"/>
</dbReference>
<gene>
    <name evidence="1" type="ORF">RCO7_10691</name>
</gene>
<evidence type="ECO:0000313" key="1">
    <source>
        <dbReference type="EMBL" id="CZT04292.1"/>
    </source>
</evidence>
<dbReference type="CDD" id="cd00448">
    <property type="entry name" value="YjgF_YER057c_UK114_family"/>
    <property type="match status" value="1"/>
</dbReference>
<dbReference type="InterPro" id="IPR006175">
    <property type="entry name" value="YjgF/YER057c/UK114"/>
</dbReference>
<organism evidence="1 2">
    <name type="scientific">Rhynchosporium graminicola</name>
    <dbReference type="NCBI Taxonomy" id="2792576"/>
    <lineage>
        <taxon>Eukaryota</taxon>
        <taxon>Fungi</taxon>
        <taxon>Dikarya</taxon>
        <taxon>Ascomycota</taxon>
        <taxon>Pezizomycotina</taxon>
        <taxon>Leotiomycetes</taxon>
        <taxon>Helotiales</taxon>
        <taxon>Ploettnerulaceae</taxon>
        <taxon>Rhynchosporium</taxon>
    </lineage>
</organism>
<reference evidence="2" key="1">
    <citation type="submission" date="2016-03" db="EMBL/GenBank/DDBJ databases">
        <authorList>
            <person name="Ploux O."/>
        </authorList>
    </citation>
    <scope>NUCLEOTIDE SEQUENCE [LARGE SCALE GENOMIC DNA]</scope>
    <source>
        <strain evidence="2">UK7</strain>
    </source>
</reference>
<dbReference type="InterPro" id="IPR035959">
    <property type="entry name" value="RutC-like_sf"/>
</dbReference>
<keyword evidence="2" id="KW-1185">Reference proteome</keyword>
<accession>A0A1E1L1D5</accession>